<evidence type="ECO:0000313" key="6">
    <source>
        <dbReference type="Proteomes" id="UP001367676"/>
    </source>
</evidence>
<keyword evidence="2" id="KW-0597">Phosphoprotein</keyword>
<dbReference type="GO" id="GO:0051056">
    <property type="term" value="P:regulation of small GTPase mediated signal transduction"/>
    <property type="evidence" value="ECO:0007669"/>
    <property type="project" value="InterPro"/>
</dbReference>
<proteinExistence type="predicted"/>
<dbReference type="InterPro" id="IPR046859">
    <property type="entry name" value="RGPA/RALGAPB_N"/>
</dbReference>
<dbReference type="InterPro" id="IPR000331">
    <property type="entry name" value="Rap/Ran_GAP_dom"/>
</dbReference>
<feature type="region of interest" description="Disordered" evidence="3">
    <location>
        <begin position="717"/>
        <end position="776"/>
    </location>
</feature>
<dbReference type="Gene3D" id="3.40.50.11210">
    <property type="entry name" value="Rap/Ran-GAP"/>
    <property type="match status" value="1"/>
</dbReference>
<dbReference type="PANTHER" id="PTHR10063:SF11">
    <property type="entry name" value="RHO GTPASE-ACTIVATING PROTEIN CG5521-RELATED"/>
    <property type="match status" value="1"/>
</dbReference>
<organism evidence="5 6">
    <name type="scientific">Parthenolecanium corni</name>
    <dbReference type="NCBI Taxonomy" id="536013"/>
    <lineage>
        <taxon>Eukaryota</taxon>
        <taxon>Metazoa</taxon>
        <taxon>Ecdysozoa</taxon>
        <taxon>Arthropoda</taxon>
        <taxon>Hexapoda</taxon>
        <taxon>Insecta</taxon>
        <taxon>Pterygota</taxon>
        <taxon>Neoptera</taxon>
        <taxon>Paraneoptera</taxon>
        <taxon>Hemiptera</taxon>
        <taxon>Sternorrhyncha</taxon>
        <taxon>Coccoidea</taxon>
        <taxon>Coccidae</taxon>
        <taxon>Parthenolecanium</taxon>
    </lineage>
</organism>
<reference evidence="5 6" key="1">
    <citation type="submission" date="2024-03" db="EMBL/GenBank/DDBJ databases">
        <title>Adaptation during the transition from Ophiocordyceps entomopathogen to insect associate is accompanied by gene loss and intensified selection.</title>
        <authorList>
            <person name="Ward C.M."/>
            <person name="Onetto C.A."/>
            <person name="Borneman A.R."/>
        </authorList>
    </citation>
    <scope>NUCLEOTIDE SEQUENCE [LARGE SCALE GENOMIC DNA]</scope>
    <source>
        <strain evidence="5">AWRI1</strain>
        <tissue evidence="5">Single Adult Female</tissue>
    </source>
</reference>
<feature type="domain" description="Rap-GAP" evidence="4">
    <location>
        <begin position="1521"/>
        <end position="1729"/>
    </location>
</feature>
<dbReference type="InterPro" id="IPR035974">
    <property type="entry name" value="Rap/Ran-GAP_sf"/>
</dbReference>
<evidence type="ECO:0000313" key="5">
    <source>
        <dbReference type="EMBL" id="KAK7603642.1"/>
    </source>
</evidence>
<sequence length="1823" mass="206033">MFSKKTHGDIKKSAQKINDLKKDTVTRYKHLKHVLEHITGTEAKSFFETNYSNIYHIFYDNFIIAEANLKQKELPFHLVHKAHKEELENVLYVLEKILLLCPELIANRWQCHSLTRVLTKLLHPGNSWKLRREAIKYFVIWYQILGDNVPENAHAIFATIVPGFSSPIEGHEGLEFLLKSPAVGTFYSDSPVTPADIQPTYPPPSGEKAPEDLMKFFLDSLLEFMVTQVARIKWNDKWSDKRHKCFTFLFEKFKKYYLPIIFSDYSEKTNIYYPVLDLPESRYAVKTDRYLNCRVSVIKWVANFAHDVKHKSHSSSSTVMLASKPSVQLPQNQESSDQSVPLPIKNPPIGEEIVASQNPDDVFCASFQTVRDVLFCCKENINFVHEIFRQAFLLPFNCSPAIRRTIAVHKDWIQMNVAEIPPFMLEPIERMDGNHSEITGSEDTQNSKPLRIRNDSYIGAITRENFIIRAGLQNTLQLFITHAANVFLLETSGDSVMLEEQVDICKRVLNMYRYMVMHTHMEVRTWEQLLLILLRITSLTLGTGPAKKKEHLKLGGRLAQAVFQTLIVTWIKANLNVAISSELWDQFCDILSSLTMWEELITEWAKTMDTLTRVLARHVYNLDLSDLPLDRLSEQKRKKGFLGANRKNTASKENVVKREETNIVTKNVEAEISDSNEKIVEIKRATSYSLRRSKSDTNVSCSKKIIRKELLINPPDSSDTSFETISLTSETKPESKTKTYRKWRSLDSLKGNAHDSMSEPHSRSASPAPSSGLENNSIKDAPIQIEVASNESSIQEENQRSVIAGGTIRGWLPDVAIVLWKRMLGSLGNVNKISDPNLHAQVFYRLIELMNTLIKMRMNQGVPEDNQKTPQIPEYIPPLTIFAPWCFEALKLPSEFHKGKLSAYKLLCQMTLSAPNSCLPRSHISKFYNVLHAGLISSDKSIVYTIMKHTGSKFFSRQLPGYTLLIPYFIQACETILLNEDLGLTPRPDAVSVLTTLLSFSGIVENFPSFKKTPNIGDDLKLRIVRILLHTAKREQSGLAKCVALSGLGIYLIQEFEKGSKHASVNEAFNVILLALRFNHETVAQVACDIVFLICDYVNVLSERYPELLPRTIEVLADTINSMMPIEDGRKRLLTSLLICLAEWTMCVPTQVLLETKSDDNSSECLLHCVFKVLEELSNGGRQKCAKLGDHFTPEFVKEFSFNVALDNLKPDEYEQRSFNGIAPTHLNSTRHSLQLAAKMVSAHLLSILGQFPIIPGAARLSSLVTEQDDNSSLTNDQLSSEIFSLPNLLMFVSTNNLILSMLDLPALVVPGGGVTAGLITAASQVRILLRSLNGRFCWDASILFCTPEQLSAMEREDERLLLINSKKEQVEDVPFISYVTSSPLQNTIRHRPPHILPTVENSAPDLDNLDDLLQYIGYTSPECLEDPESPLNMASTNAPFGSQLEQDTISAILSQKCLENEYLSQALTLSPPFENRPKYKDAPSSFQYSRLLLSQLGFMGWDMRSRLYLLQKTEKVLREIRNLDSQFCRETHKIAVIYVAKGQEDKVSILSNIGGSQKYEDFIAALAWEIELESHTGFMGGLQRNKTTGVTAPYFATSFSELILHVSTRMSSSTPEALINKTRHLGNDEVHIVWSEHTRDYRRGILPTEFCDILIVIYPLPHNLYRVQISKKPEVPFFGPCFTETIVEFNLLPSLVRAVAINSSRAKRSMLPFHQQHYEERFRSLETIVRDYKTRSTFEDFAGQVFSPGSASVVAHSNSRSGNEEPAVGNSWSVAENVDLETSAGISPRLTKKPSGKGGARRSMIVSPSLTPPDSPTLRKSK</sequence>
<feature type="region of interest" description="Disordered" evidence="3">
    <location>
        <begin position="1784"/>
        <end position="1823"/>
    </location>
</feature>
<dbReference type="InterPro" id="IPR016024">
    <property type="entry name" value="ARM-type_fold"/>
</dbReference>
<dbReference type="PANTHER" id="PTHR10063">
    <property type="entry name" value="TUBERIN"/>
    <property type="match status" value="1"/>
</dbReference>
<dbReference type="Pfam" id="PF02145">
    <property type="entry name" value="Rap_GAP"/>
    <property type="match status" value="1"/>
</dbReference>
<name>A0AAN9TTU5_9HEMI</name>
<dbReference type="SUPFAM" id="SSF48371">
    <property type="entry name" value="ARM repeat"/>
    <property type="match status" value="2"/>
</dbReference>
<dbReference type="Pfam" id="PF20412">
    <property type="entry name" value="RALGAPB_N"/>
    <property type="match status" value="1"/>
</dbReference>
<feature type="compositionally biased region" description="Basic and acidic residues" evidence="3">
    <location>
        <begin position="744"/>
        <end position="762"/>
    </location>
</feature>
<evidence type="ECO:0000256" key="3">
    <source>
        <dbReference type="SAM" id="MobiDB-lite"/>
    </source>
</evidence>
<dbReference type="FunFam" id="3.40.50.11210:FF:000001">
    <property type="entry name" value="Ral GTPase-activating protein subunit alpha-1 isoform 1"/>
    <property type="match status" value="1"/>
</dbReference>
<accession>A0AAN9TTU5</accession>
<keyword evidence="6" id="KW-1185">Reference proteome</keyword>
<protein>
    <recommendedName>
        <fullName evidence="4">Rap-GAP domain-containing protein</fullName>
    </recommendedName>
</protein>
<dbReference type="GO" id="GO:0005096">
    <property type="term" value="F:GTPase activator activity"/>
    <property type="evidence" value="ECO:0007669"/>
    <property type="project" value="UniProtKB-KW"/>
</dbReference>
<gene>
    <name evidence="5" type="ORF">V9T40_003641</name>
</gene>
<dbReference type="PROSITE" id="PS50085">
    <property type="entry name" value="RAPGAP"/>
    <property type="match status" value="1"/>
</dbReference>
<evidence type="ECO:0000256" key="1">
    <source>
        <dbReference type="ARBA" id="ARBA00022468"/>
    </source>
</evidence>
<dbReference type="SUPFAM" id="SSF111347">
    <property type="entry name" value="Rap/Ran-GAP"/>
    <property type="match status" value="1"/>
</dbReference>
<dbReference type="InterPro" id="IPR027107">
    <property type="entry name" value="Tuberin/Ral-act_asu"/>
</dbReference>
<dbReference type="EMBL" id="JBBCAQ010000006">
    <property type="protein sequence ID" value="KAK7603642.1"/>
    <property type="molecule type" value="Genomic_DNA"/>
</dbReference>
<dbReference type="Proteomes" id="UP001367676">
    <property type="component" value="Unassembled WGS sequence"/>
</dbReference>
<evidence type="ECO:0000259" key="4">
    <source>
        <dbReference type="PROSITE" id="PS50085"/>
    </source>
</evidence>
<evidence type="ECO:0000256" key="2">
    <source>
        <dbReference type="ARBA" id="ARBA00022553"/>
    </source>
</evidence>
<feature type="compositionally biased region" description="Polar residues" evidence="3">
    <location>
        <begin position="717"/>
        <end position="727"/>
    </location>
</feature>
<dbReference type="GO" id="GO:0005737">
    <property type="term" value="C:cytoplasm"/>
    <property type="evidence" value="ECO:0007669"/>
    <property type="project" value="TreeGrafter"/>
</dbReference>
<keyword evidence="1" id="KW-0343">GTPase activation</keyword>
<dbReference type="GO" id="GO:0005634">
    <property type="term" value="C:nucleus"/>
    <property type="evidence" value="ECO:0007669"/>
    <property type="project" value="InterPro"/>
</dbReference>
<comment type="caution">
    <text evidence="5">The sequence shown here is derived from an EMBL/GenBank/DDBJ whole genome shotgun (WGS) entry which is preliminary data.</text>
</comment>